<dbReference type="InterPro" id="IPR044248">
    <property type="entry name" value="DPH3/4-like"/>
</dbReference>
<sequence length="247" mass="27357">MIMGANAYDTNAVMSPCLDAKVQKSDGFTFGIAFSSRESFFFDQVQLSPCDIRLALPSKKMAQLAIFRPRVDEISLLTISSSTFDPAMSGGHMVAFAGRKYAARSLPAMIADHGMIITSFTLVNSWNTDFSVSFPERNYWHLYIAYLIVFQVLEFQQGTLQNLFWKSFGCDSCSHGSVCLHGKDCAVPSSRCGPVDCNLGIQLAFSGTDRNLESLNSWYEVSNLQQYSLHGLYSDLRDSINQVAGQS</sequence>
<name>A0A2C9U674_MANES</name>
<dbReference type="GO" id="GO:0017183">
    <property type="term" value="P:protein histidyl modification to diphthamide"/>
    <property type="evidence" value="ECO:0007669"/>
    <property type="project" value="InterPro"/>
</dbReference>
<reference evidence="1" key="1">
    <citation type="submission" date="2016-02" db="EMBL/GenBank/DDBJ databases">
        <title>WGS assembly of Manihot esculenta.</title>
        <authorList>
            <person name="Bredeson J.V."/>
            <person name="Prochnik S.E."/>
            <person name="Lyons J.B."/>
            <person name="Schmutz J."/>
            <person name="Grimwood J."/>
            <person name="Vrebalov J."/>
            <person name="Bart R.S."/>
            <person name="Amuge T."/>
            <person name="Ferguson M.E."/>
            <person name="Green R."/>
            <person name="Putnam N."/>
            <person name="Stites J."/>
            <person name="Rounsley S."/>
            <person name="Rokhsar D.S."/>
        </authorList>
    </citation>
    <scope>NUCLEOTIDE SEQUENCE [LARGE SCALE GENOMIC DNA]</scope>
    <source>
        <tissue evidence="1">Leaf</tissue>
    </source>
</reference>
<dbReference type="PANTHER" id="PTHR21454">
    <property type="entry name" value="DPH3 HOMOLOG-RELATED"/>
    <property type="match status" value="1"/>
</dbReference>
<protein>
    <submittedName>
        <fullName evidence="1">Uncharacterized protein</fullName>
    </submittedName>
</protein>
<gene>
    <name evidence="1" type="ORF">MANES_17G096100</name>
</gene>
<accession>A0A2C9U674</accession>
<organism evidence="1">
    <name type="scientific">Manihot esculenta</name>
    <name type="common">Cassava</name>
    <name type="synonym">Jatropha manihot</name>
    <dbReference type="NCBI Taxonomy" id="3983"/>
    <lineage>
        <taxon>Eukaryota</taxon>
        <taxon>Viridiplantae</taxon>
        <taxon>Streptophyta</taxon>
        <taxon>Embryophyta</taxon>
        <taxon>Tracheophyta</taxon>
        <taxon>Spermatophyta</taxon>
        <taxon>Magnoliopsida</taxon>
        <taxon>eudicotyledons</taxon>
        <taxon>Gunneridae</taxon>
        <taxon>Pentapetalae</taxon>
        <taxon>rosids</taxon>
        <taxon>fabids</taxon>
        <taxon>Malpighiales</taxon>
        <taxon>Euphorbiaceae</taxon>
        <taxon>Crotonoideae</taxon>
        <taxon>Manihoteae</taxon>
        <taxon>Manihot</taxon>
    </lineage>
</organism>
<dbReference type="STRING" id="3983.A0A2C9U674"/>
<proteinExistence type="predicted"/>
<evidence type="ECO:0000313" key="1">
    <source>
        <dbReference type="EMBL" id="OAY25453.1"/>
    </source>
</evidence>
<dbReference type="PANTHER" id="PTHR21454:SF44">
    <property type="entry name" value="EXPP1 PROTEIN"/>
    <property type="match status" value="1"/>
</dbReference>
<dbReference type="EMBL" id="CM004403">
    <property type="protein sequence ID" value="OAY25453.1"/>
    <property type="molecule type" value="Genomic_DNA"/>
</dbReference>
<dbReference type="GO" id="GO:0046872">
    <property type="term" value="F:metal ion binding"/>
    <property type="evidence" value="ECO:0007669"/>
    <property type="project" value="InterPro"/>
</dbReference>
<dbReference type="AlphaFoldDB" id="A0A2C9U674"/>